<dbReference type="Proteomes" id="UP000245657">
    <property type="component" value="Unassembled WGS sequence"/>
</dbReference>
<evidence type="ECO:0000256" key="1">
    <source>
        <dbReference type="SAM" id="Phobius"/>
    </source>
</evidence>
<evidence type="ECO:0000313" key="2">
    <source>
        <dbReference type="EMBL" id="PWR72573.1"/>
    </source>
</evidence>
<organism evidence="2 3">
    <name type="scientific">Methanospirillum lacunae</name>
    <dbReference type="NCBI Taxonomy" id="668570"/>
    <lineage>
        <taxon>Archaea</taxon>
        <taxon>Methanobacteriati</taxon>
        <taxon>Methanobacteriota</taxon>
        <taxon>Stenosarchaea group</taxon>
        <taxon>Methanomicrobia</taxon>
        <taxon>Methanomicrobiales</taxon>
        <taxon>Methanospirillaceae</taxon>
        <taxon>Methanospirillum</taxon>
    </lineage>
</organism>
<reference evidence="2 3" key="1">
    <citation type="submission" date="2018-05" db="EMBL/GenBank/DDBJ databases">
        <title>Draft genome of Methanospirillum lacunae Ki8-1.</title>
        <authorList>
            <person name="Dueholm M.S."/>
            <person name="Nielsen P.H."/>
            <person name="Bakmann L.F."/>
            <person name="Otzen D.E."/>
        </authorList>
    </citation>
    <scope>NUCLEOTIDE SEQUENCE [LARGE SCALE GENOMIC DNA]</scope>
    <source>
        <strain evidence="2 3">Ki8-1</strain>
    </source>
</reference>
<name>A0A2V2NBA3_9EURY</name>
<dbReference type="GeneID" id="97548749"/>
<keyword evidence="1" id="KW-1133">Transmembrane helix</keyword>
<keyword evidence="1" id="KW-0812">Transmembrane</keyword>
<evidence type="ECO:0000313" key="3">
    <source>
        <dbReference type="Proteomes" id="UP000245657"/>
    </source>
</evidence>
<dbReference type="OrthoDB" id="56770at2157"/>
<protein>
    <submittedName>
        <fullName evidence="2">S-layer protein</fullName>
    </submittedName>
</protein>
<dbReference type="PANTHER" id="PTHR35902:SF3">
    <property type="entry name" value="NPCBM-ASSOCIATED, NEW3 DOMAIN OF ALPHA-GALACTOSIDASE"/>
    <property type="match status" value="1"/>
</dbReference>
<dbReference type="RefSeq" id="WP_109968085.1">
    <property type="nucleotide sequence ID" value="NZ_CP176093.1"/>
</dbReference>
<accession>A0A2V2NBA3</accession>
<dbReference type="EMBL" id="QGMY01000006">
    <property type="protein sequence ID" value="PWR72573.1"/>
    <property type="molecule type" value="Genomic_DNA"/>
</dbReference>
<keyword evidence="3" id="KW-1185">Reference proteome</keyword>
<keyword evidence="1" id="KW-0472">Membrane</keyword>
<sequence length="440" mass="47436">MMHTKRPSKKRISIILVLLLILGTVILPVSAGTKFLSGAPNISVSITGSNEFTPGTSVPLELSIQNSGLNTLKIVQSDIVDREDQPSTAKMISASLQEGNAPVLIKSDEQMIGDITGSESKKVVFQIRVKDDAPAGKYMLPLHLSYTYLAEAEQQGTDSISYRYNKKDLTVNIPFEVKSAINLAVIKVTPDTISAGGSGYINVSLKNTGRDTGQEAIALINRSGDSPIIPIDSTVYIGTFSPGSVADVKFKISVSRDAGVQEYPLEIRVNYKNSDGDNLETEGKRIGVPIGEKTGFSITSPVPVIGPGSTKTIDIHYRNTGATSLYSAEVRLSAVDPFTSNDDRAYLGDLHPGDVGHARFEITSSDNAVEKKYALDSEIRYRDALNKTHISDTIKVPITVAQTDIFAVLASNAYILSLIVVGILGCGYFLFFRKVLGNRS</sequence>
<proteinExistence type="predicted"/>
<dbReference type="PANTHER" id="PTHR35902">
    <property type="entry name" value="S-LAYER DOMAIN-LIKE PROTEIN-RELATED"/>
    <property type="match status" value="1"/>
</dbReference>
<feature type="transmembrane region" description="Helical" evidence="1">
    <location>
        <begin position="405"/>
        <end position="431"/>
    </location>
</feature>
<gene>
    <name evidence="2" type="ORF">DK846_06290</name>
</gene>
<comment type="caution">
    <text evidence="2">The sequence shown here is derived from an EMBL/GenBank/DDBJ whole genome shotgun (WGS) entry which is preliminary data.</text>
</comment>
<dbReference type="AlphaFoldDB" id="A0A2V2NBA3"/>